<dbReference type="InterPro" id="IPR029014">
    <property type="entry name" value="NiFe-Hase_large"/>
</dbReference>
<gene>
    <name evidence="5" type="ORF">MIZ03_3451</name>
</gene>
<reference evidence="5 6" key="1">
    <citation type="journal article" date="2021" name="Microbiol. Spectr.">
        <title>A Single Bacterium Capable of Oxidation and Reduction of Iron at Circumneutral pH.</title>
        <authorList>
            <person name="Kato S."/>
            <person name="Ohkuma M."/>
        </authorList>
    </citation>
    <scope>NUCLEOTIDE SEQUENCE [LARGE SCALE GENOMIC DNA]</scope>
    <source>
        <strain evidence="5 6">MIZ03</strain>
    </source>
</reference>
<dbReference type="EMBL" id="AP024238">
    <property type="protein sequence ID" value="BCO28545.1"/>
    <property type="molecule type" value="Genomic_DNA"/>
</dbReference>
<dbReference type="Gene3D" id="3.30.460.80">
    <property type="entry name" value="NADH:ubiquinone oxidoreductase, 30kDa subunit"/>
    <property type="match status" value="1"/>
</dbReference>
<evidence type="ECO:0000313" key="6">
    <source>
        <dbReference type="Proteomes" id="UP000824366"/>
    </source>
</evidence>
<dbReference type="InterPro" id="IPR001268">
    <property type="entry name" value="NADH_UbQ_OxRdtase_30kDa_su"/>
</dbReference>
<dbReference type="SUPFAM" id="SSF56762">
    <property type="entry name" value="HydB/Nqo4-like"/>
    <property type="match status" value="1"/>
</dbReference>
<dbReference type="InterPro" id="IPR037232">
    <property type="entry name" value="NADH_quin_OxRdtase_su_C/D-like"/>
</dbReference>
<proteinExistence type="predicted"/>
<organism evidence="5 6">
    <name type="scientific">Rhodoferax lithotrophicus</name>
    <dbReference type="NCBI Taxonomy" id="2798804"/>
    <lineage>
        <taxon>Bacteria</taxon>
        <taxon>Pseudomonadati</taxon>
        <taxon>Pseudomonadota</taxon>
        <taxon>Betaproteobacteria</taxon>
        <taxon>Burkholderiales</taxon>
        <taxon>Comamonadaceae</taxon>
        <taxon>Rhodoferax</taxon>
    </lineage>
</organism>
<dbReference type="InterPro" id="IPR052197">
    <property type="entry name" value="ComplexI_49kDa-like"/>
</dbReference>
<sequence>MTACTPNAMPRVSSSDHPLPVAQLSSIENLLSISELVALVLQALEAKNTLISWFGRPTTSGEEAGVVVTAVLLTPEGLCVRRAHVAAGSSYPSLTTQFPAAQIFERELWEQTGLLPDGHPWLKPVRFEGVRQQHINDYPFFKVRGTEVHEVGVGPIHAGVIEPGHFRFMCHGEQVQHLEIQLGYQHRAVEALLLQKPPQRLSPLVESIVGDSVLAYSWAFNAALESLANRPVAPATQASRAIGLELERVAMHLATLTGLATDIAYLQPAGTYQRLRTAIINASQRVCGNRFGKGWIRPGASAPMGEALRADVLKTLRAFLPDLQQVNALMTSSRSTQARFKGVGTVSVRAAQDLGLTGVVARASGMACDLRYTLPDGLYAAHPPQLLTQATGDCWARVRQRMQEIEASTQWLMDRLADPTLNLADTRDPFAQTSPSENWPLAPNAQVVSLVEGVRGPVMVALETDASGQLLHAKVQDPSLANWFGLAFALRKQQISDFPICNKSFDLSYCGNDL</sequence>
<feature type="domain" description="NADH-quinone oxidoreductase subunit D" evidence="4">
    <location>
        <begin position="272"/>
        <end position="508"/>
    </location>
</feature>
<evidence type="ECO:0000256" key="1">
    <source>
        <dbReference type="ARBA" id="ARBA00023002"/>
    </source>
</evidence>
<feature type="domain" description="NADH:ubiquinone oxidoreductase 30kDa subunit" evidence="3">
    <location>
        <begin position="69"/>
        <end position="124"/>
    </location>
</feature>
<keyword evidence="2" id="KW-0520">NAD</keyword>
<dbReference type="Pfam" id="PF00329">
    <property type="entry name" value="Complex1_30kDa"/>
    <property type="match status" value="1"/>
</dbReference>
<dbReference type="InterPro" id="IPR001135">
    <property type="entry name" value="NADH_Q_OxRdtase_suD"/>
</dbReference>
<evidence type="ECO:0000259" key="3">
    <source>
        <dbReference type="Pfam" id="PF00329"/>
    </source>
</evidence>
<evidence type="ECO:0000256" key="2">
    <source>
        <dbReference type="ARBA" id="ARBA00023027"/>
    </source>
</evidence>
<name>A0ABM7MQJ3_9BURK</name>
<protein>
    <submittedName>
        <fullName evidence="5">Hydrogenase-4 component G</fullName>
    </submittedName>
</protein>
<accession>A0ABM7MQJ3</accession>
<dbReference type="PANTHER" id="PTHR43485">
    <property type="entry name" value="HYDROGENASE-4 COMPONENT G"/>
    <property type="match status" value="1"/>
</dbReference>
<keyword evidence="6" id="KW-1185">Reference proteome</keyword>
<evidence type="ECO:0000259" key="4">
    <source>
        <dbReference type="Pfam" id="PF00346"/>
    </source>
</evidence>
<dbReference type="PANTHER" id="PTHR43485:SF1">
    <property type="entry name" value="FORMATE HYDROGENLYASE SUBUNIT 5-RELATED"/>
    <property type="match status" value="1"/>
</dbReference>
<dbReference type="Gene3D" id="1.10.645.10">
    <property type="entry name" value="Cytochrome-c3 Hydrogenase, chain B"/>
    <property type="match status" value="1"/>
</dbReference>
<dbReference type="SUPFAM" id="SSF143243">
    <property type="entry name" value="Nqo5-like"/>
    <property type="match status" value="1"/>
</dbReference>
<dbReference type="Pfam" id="PF00346">
    <property type="entry name" value="Complex1_49kDa"/>
    <property type="match status" value="1"/>
</dbReference>
<evidence type="ECO:0000313" key="5">
    <source>
        <dbReference type="EMBL" id="BCO28545.1"/>
    </source>
</evidence>
<dbReference type="Proteomes" id="UP000824366">
    <property type="component" value="Chromosome"/>
</dbReference>
<keyword evidence="1" id="KW-0560">Oxidoreductase</keyword>